<keyword evidence="2" id="KW-1185">Reference proteome</keyword>
<evidence type="ECO:0000313" key="2">
    <source>
        <dbReference type="Proteomes" id="UP000023152"/>
    </source>
</evidence>
<dbReference type="Proteomes" id="UP000023152">
    <property type="component" value="Unassembled WGS sequence"/>
</dbReference>
<protein>
    <submittedName>
        <fullName evidence="1">Uncharacterized protein</fullName>
    </submittedName>
</protein>
<reference evidence="1 2" key="1">
    <citation type="journal article" date="2013" name="Curr. Biol.">
        <title>The Genome of the Foraminiferan Reticulomyxa filosa.</title>
        <authorList>
            <person name="Glockner G."/>
            <person name="Hulsmann N."/>
            <person name="Schleicher M."/>
            <person name="Noegel A.A."/>
            <person name="Eichinger L."/>
            <person name="Gallinger C."/>
            <person name="Pawlowski J."/>
            <person name="Sierra R."/>
            <person name="Euteneuer U."/>
            <person name="Pillet L."/>
            <person name="Moustafa A."/>
            <person name="Platzer M."/>
            <person name="Groth M."/>
            <person name="Szafranski K."/>
            <person name="Schliwa M."/>
        </authorList>
    </citation>
    <scope>NUCLEOTIDE SEQUENCE [LARGE SCALE GENOMIC DNA]</scope>
</reference>
<dbReference type="AlphaFoldDB" id="X6MQU4"/>
<comment type="caution">
    <text evidence="1">The sequence shown here is derived from an EMBL/GenBank/DDBJ whole genome shotgun (WGS) entry which is preliminary data.</text>
</comment>
<name>X6MQU4_RETFI</name>
<accession>X6MQU4</accession>
<gene>
    <name evidence="1" type="ORF">RFI_21339</name>
</gene>
<dbReference type="EMBL" id="ASPP01018631">
    <property type="protein sequence ID" value="ETO16021.1"/>
    <property type="molecule type" value="Genomic_DNA"/>
</dbReference>
<evidence type="ECO:0000313" key="1">
    <source>
        <dbReference type="EMBL" id="ETO16021.1"/>
    </source>
</evidence>
<proteinExistence type="predicted"/>
<organism evidence="1 2">
    <name type="scientific">Reticulomyxa filosa</name>
    <dbReference type="NCBI Taxonomy" id="46433"/>
    <lineage>
        <taxon>Eukaryota</taxon>
        <taxon>Sar</taxon>
        <taxon>Rhizaria</taxon>
        <taxon>Retaria</taxon>
        <taxon>Foraminifera</taxon>
        <taxon>Monothalamids</taxon>
        <taxon>Reticulomyxidae</taxon>
        <taxon>Reticulomyxa</taxon>
    </lineage>
</organism>
<sequence length="234" mass="26808">MCLTHILGKTMMDEVMTHCQDMSPSANEQRADATNDDSIMAMKSLATMCPAVNQLPEAIQQRLGQLIATVMMRVNGNEGLYQTMSQQLIHDVLFREDISELIRINPRLKQFKAIESIDIDSECIEGMALHTNLFKEILATIVSLNPSCSIRYLRLQGCFTTLSKQIFQKFKRLQPTVNILKFHLALFVDHVSKMCIVCLLCVFNWRSFVHFQFFIIIIIIISNKEGGIRSRDYI</sequence>